<sequence length="84" mass="9727">MFVRLAYPMLPQLKRHPQYLMLHGMLALGTSMAAVYGLRVAVKEPEITWNHHTNLEPWNEYANKQYKFLSSGRDYSVGCPAPKY</sequence>
<dbReference type="Pfam" id="PF06522">
    <property type="entry name" value="B12D"/>
    <property type="match status" value="1"/>
</dbReference>
<keyword evidence="1" id="KW-1133">Transmembrane helix</keyword>
<gene>
    <name evidence="2" type="ORF">AFUS01_LOCUS8243</name>
</gene>
<evidence type="ECO:0000256" key="1">
    <source>
        <dbReference type="SAM" id="Phobius"/>
    </source>
</evidence>
<dbReference type="EMBL" id="CAJVCH010056819">
    <property type="protein sequence ID" value="CAG7718882.1"/>
    <property type="molecule type" value="Genomic_DNA"/>
</dbReference>
<dbReference type="InterPro" id="IPR010530">
    <property type="entry name" value="B12D"/>
</dbReference>
<organism evidence="2 3">
    <name type="scientific">Allacma fusca</name>
    <dbReference type="NCBI Taxonomy" id="39272"/>
    <lineage>
        <taxon>Eukaryota</taxon>
        <taxon>Metazoa</taxon>
        <taxon>Ecdysozoa</taxon>
        <taxon>Arthropoda</taxon>
        <taxon>Hexapoda</taxon>
        <taxon>Collembola</taxon>
        <taxon>Symphypleona</taxon>
        <taxon>Sminthuridae</taxon>
        <taxon>Allacma</taxon>
    </lineage>
</organism>
<keyword evidence="3" id="KW-1185">Reference proteome</keyword>
<comment type="caution">
    <text evidence="2">The sequence shown here is derived from an EMBL/GenBank/DDBJ whole genome shotgun (WGS) entry which is preliminary data.</text>
</comment>
<accession>A0A8J2JHG9</accession>
<dbReference type="OrthoDB" id="5511684at2759"/>
<evidence type="ECO:0008006" key="4">
    <source>
        <dbReference type="Google" id="ProtNLM"/>
    </source>
</evidence>
<reference evidence="2" key="1">
    <citation type="submission" date="2021-06" db="EMBL/GenBank/DDBJ databases">
        <authorList>
            <person name="Hodson N. C."/>
            <person name="Mongue J. A."/>
            <person name="Jaron S. K."/>
        </authorList>
    </citation>
    <scope>NUCLEOTIDE SEQUENCE</scope>
</reference>
<keyword evidence="1" id="KW-0472">Membrane</keyword>
<protein>
    <recommendedName>
        <fullName evidence="4">Cytochrome c oxidase subunit NDUFA4</fullName>
    </recommendedName>
</protein>
<feature type="transmembrane region" description="Helical" evidence="1">
    <location>
        <begin position="20"/>
        <end position="42"/>
    </location>
</feature>
<proteinExistence type="predicted"/>
<name>A0A8J2JHG9_9HEXA</name>
<dbReference type="PANTHER" id="PTHR14256">
    <property type="entry name" value="NADH-UBIQUINONE OXIDOREDUCTASE MLRQ SUBUNIT"/>
    <property type="match status" value="1"/>
</dbReference>
<dbReference type="PANTHER" id="PTHR14256:SF1">
    <property type="entry name" value="GEO09626P1"/>
    <property type="match status" value="1"/>
</dbReference>
<evidence type="ECO:0000313" key="3">
    <source>
        <dbReference type="Proteomes" id="UP000708208"/>
    </source>
</evidence>
<keyword evidence="1" id="KW-0812">Transmembrane</keyword>
<evidence type="ECO:0000313" key="2">
    <source>
        <dbReference type="EMBL" id="CAG7718882.1"/>
    </source>
</evidence>
<dbReference type="Proteomes" id="UP000708208">
    <property type="component" value="Unassembled WGS sequence"/>
</dbReference>
<dbReference type="AlphaFoldDB" id="A0A8J2JHG9"/>